<name>D6U6R7_KTERA</name>
<keyword evidence="2" id="KW-1185">Reference proteome</keyword>
<protein>
    <submittedName>
        <fullName evidence="1">Uncharacterized protein</fullName>
    </submittedName>
</protein>
<accession>D6U6R7</accession>
<dbReference type="InParanoid" id="D6U6R7"/>
<comment type="caution">
    <text evidence="1">The sequence shown here is derived from an EMBL/GenBank/DDBJ whole genome shotgun (WGS) entry which is preliminary data.</text>
</comment>
<dbReference type="EMBL" id="ADVG01000005">
    <property type="protein sequence ID" value="EFH80678.1"/>
    <property type="molecule type" value="Genomic_DNA"/>
</dbReference>
<dbReference type="AlphaFoldDB" id="D6U6R7"/>
<dbReference type="STRING" id="485913.Krac_1294"/>
<gene>
    <name evidence="1" type="ORF">Krac_1294</name>
</gene>
<evidence type="ECO:0000313" key="2">
    <source>
        <dbReference type="Proteomes" id="UP000004508"/>
    </source>
</evidence>
<reference evidence="1 2" key="1">
    <citation type="journal article" date="2011" name="Stand. Genomic Sci.">
        <title>Non-contiguous finished genome sequence and contextual data of the filamentous soil bacterium Ktedonobacter racemifer type strain (SOSP1-21).</title>
        <authorList>
            <person name="Chang Y.J."/>
            <person name="Land M."/>
            <person name="Hauser L."/>
            <person name="Chertkov O."/>
            <person name="Del Rio T.G."/>
            <person name="Nolan M."/>
            <person name="Copeland A."/>
            <person name="Tice H."/>
            <person name="Cheng J.F."/>
            <person name="Lucas S."/>
            <person name="Han C."/>
            <person name="Goodwin L."/>
            <person name="Pitluck S."/>
            <person name="Ivanova N."/>
            <person name="Ovchinikova G."/>
            <person name="Pati A."/>
            <person name="Chen A."/>
            <person name="Palaniappan K."/>
            <person name="Mavromatis K."/>
            <person name="Liolios K."/>
            <person name="Brettin T."/>
            <person name="Fiebig A."/>
            <person name="Rohde M."/>
            <person name="Abt B."/>
            <person name="Goker M."/>
            <person name="Detter J.C."/>
            <person name="Woyke T."/>
            <person name="Bristow J."/>
            <person name="Eisen J.A."/>
            <person name="Markowitz V."/>
            <person name="Hugenholtz P."/>
            <person name="Kyrpides N.C."/>
            <person name="Klenk H.P."/>
            <person name="Lapidus A."/>
        </authorList>
    </citation>
    <scope>NUCLEOTIDE SEQUENCE [LARGE SCALE GENOMIC DNA]</scope>
    <source>
        <strain evidence="2">DSM 44963</strain>
    </source>
</reference>
<evidence type="ECO:0000313" key="1">
    <source>
        <dbReference type="EMBL" id="EFH80678.1"/>
    </source>
</evidence>
<dbReference type="Proteomes" id="UP000004508">
    <property type="component" value="Unassembled WGS sequence"/>
</dbReference>
<sequence length="67" mass="7840">MGAWRWHSPAPRAHLFLLNRHIVRNLAQNAYYIQQNMLLNLLGTKHAPLTSLNVEQKLDKSSLYWLS</sequence>
<proteinExistence type="predicted"/>
<organism evidence="1 2">
    <name type="scientific">Ktedonobacter racemifer DSM 44963</name>
    <dbReference type="NCBI Taxonomy" id="485913"/>
    <lineage>
        <taxon>Bacteria</taxon>
        <taxon>Bacillati</taxon>
        <taxon>Chloroflexota</taxon>
        <taxon>Ktedonobacteria</taxon>
        <taxon>Ktedonobacterales</taxon>
        <taxon>Ktedonobacteraceae</taxon>
        <taxon>Ktedonobacter</taxon>
    </lineage>
</organism>